<comment type="subcellular location">
    <subcellularLocation>
        <location evidence="3">Cytoplasm</location>
    </subcellularLocation>
</comment>
<dbReference type="HAMAP" id="MF_00197">
    <property type="entry name" value="DAP_epimerase"/>
    <property type="match status" value="1"/>
</dbReference>
<feature type="binding site" evidence="3">
    <location>
        <begin position="223"/>
        <end position="224"/>
    </location>
    <ligand>
        <name>substrate</name>
    </ligand>
</feature>
<evidence type="ECO:0000313" key="5">
    <source>
        <dbReference type="EMBL" id="HHL42319.1"/>
    </source>
</evidence>
<protein>
    <recommendedName>
        <fullName evidence="3 4">Diaminopimelate epimerase</fullName>
        <shortName evidence="3">DAP epimerase</shortName>
        <ecNumber evidence="3 4">5.1.1.7</ecNumber>
    </recommendedName>
    <alternativeName>
        <fullName evidence="3">PLP-independent amino acid racemase</fullName>
    </alternativeName>
</protein>
<comment type="pathway">
    <text evidence="3">Amino-acid biosynthesis; L-lysine biosynthesis via DAP pathway; DL-2,6-diaminopimelate from LL-2,6-diaminopimelate: step 1/1.</text>
</comment>
<feature type="active site" description="Proton acceptor" evidence="3">
    <location>
        <position position="222"/>
    </location>
</feature>
<feature type="binding site" evidence="3">
    <location>
        <begin position="77"/>
        <end position="78"/>
    </location>
    <ligand>
        <name>substrate</name>
    </ligand>
</feature>
<keyword evidence="2 3" id="KW-0413">Isomerase</keyword>
<dbReference type="Gene3D" id="3.10.310.10">
    <property type="entry name" value="Diaminopimelate Epimerase, Chain A, domain 1"/>
    <property type="match status" value="2"/>
</dbReference>
<dbReference type="PANTHER" id="PTHR31689">
    <property type="entry name" value="DIAMINOPIMELATE EPIMERASE, CHLOROPLASTIC"/>
    <property type="match status" value="1"/>
</dbReference>
<accession>A0A7C5QQW3</accession>
<evidence type="ECO:0000256" key="1">
    <source>
        <dbReference type="ARBA" id="ARBA00010219"/>
    </source>
</evidence>
<evidence type="ECO:0000256" key="4">
    <source>
        <dbReference type="NCBIfam" id="TIGR00652"/>
    </source>
</evidence>
<evidence type="ECO:0000256" key="3">
    <source>
        <dbReference type="HAMAP-Rule" id="MF_00197"/>
    </source>
</evidence>
<organism evidence="5">
    <name type="scientific">Hellea balneolensis</name>
    <dbReference type="NCBI Taxonomy" id="287478"/>
    <lineage>
        <taxon>Bacteria</taxon>
        <taxon>Pseudomonadati</taxon>
        <taxon>Pseudomonadota</taxon>
        <taxon>Alphaproteobacteria</taxon>
        <taxon>Maricaulales</taxon>
        <taxon>Robiginitomaculaceae</taxon>
        <taxon>Hellea</taxon>
    </lineage>
</organism>
<dbReference type="EC" id="5.1.1.7" evidence="3 4"/>
<comment type="catalytic activity">
    <reaction evidence="3">
        <text>(2S,6S)-2,6-diaminopimelate = meso-2,6-diaminopimelate</text>
        <dbReference type="Rhea" id="RHEA:15393"/>
        <dbReference type="ChEBI" id="CHEBI:57609"/>
        <dbReference type="ChEBI" id="CHEBI:57791"/>
        <dbReference type="EC" id="5.1.1.7"/>
    </reaction>
</comment>
<sequence>MRFIIMNGAGNRFGVFDARQDPAFDLSPETVQAIAKKGGPMGSAGADQIIIMRAPKSGGDVFMDIFNADGAQVEACGNASRCIPWLVMNETDKQNIRLETNVAILETIRTGAFEIAVDMGMPGLDWQDIPLAEYMDTRVIDVKVGPIDNPVLSRPGAVSMGNPHCVFFVDEIEGLAVDKIGPMIEFHPLFPKQCNVGFAKVQDINSIRLRVWERGAGLTKACGTGACAALVAAHRQGRTGRQAHIIMDGGALFIHWRESDNHVIMSGPVELEQDGEFSPI</sequence>
<dbReference type="GO" id="GO:0009089">
    <property type="term" value="P:lysine biosynthetic process via diaminopimelate"/>
    <property type="evidence" value="ECO:0007669"/>
    <property type="project" value="UniProtKB-UniRule"/>
</dbReference>
<proteinExistence type="inferred from homology"/>
<dbReference type="SUPFAM" id="SSF54506">
    <property type="entry name" value="Diaminopimelate epimerase-like"/>
    <property type="match status" value="2"/>
</dbReference>
<feature type="active site" description="Proton donor" evidence="3">
    <location>
        <position position="76"/>
    </location>
</feature>
<dbReference type="EMBL" id="DRMJ01000084">
    <property type="protein sequence ID" value="HHL42319.1"/>
    <property type="molecule type" value="Genomic_DNA"/>
</dbReference>
<dbReference type="Proteomes" id="UP000885830">
    <property type="component" value="Unassembled WGS sequence"/>
</dbReference>
<feature type="binding site" evidence="3">
    <location>
        <position position="48"/>
    </location>
    <ligand>
        <name>substrate</name>
    </ligand>
</feature>
<comment type="function">
    <text evidence="3">Catalyzes the stereoinversion of LL-2,6-diaminopimelate (L,L-DAP) to meso-diaminopimelate (meso-DAP), a precursor of L-lysine and an essential component of the bacterial peptidoglycan.</text>
</comment>
<name>A0A7C5QQW3_9PROT</name>
<dbReference type="UniPathway" id="UPA00034">
    <property type="reaction ID" value="UER00025"/>
</dbReference>
<comment type="caution">
    <text evidence="5">The sequence shown here is derived from an EMBL/GenBank/DDBJ whole genome shotgun (WGS) entry which is preliminary data.</text>
</comment>
<feature type="site" description="Could be important to modulate the pK values of the two catalytic cysteine residues" evidence="3">
    <location>
        <position position="213"/>
    </location>
</feature>
<dbReference type="InterPro" id="IPR001653">
    <property type="entry name" value="DAP_epimerase_DapF"/>
</dbReference>
<comment type="similarity">
    <text evidence="1 3">Belongs to the diaminopimelate epimerase family.</text>
</comment>
<keyword evidence="3" id="KW-0028">Amino-acid biosynthesis</keyword>
<dbReference type="AlphaFoldDB" id="A0A7C5QQW3"/>
<gene>
    <name evidence="3" type="primary">dapF</name>
    <name evidence="5" type="ORF">ENJ42_01765</name>
</gene>
<keyword evidence="3" id="KW-0457">Lysine biosynthesis</keyword>
<comment type="subunit">
    <text evidence="3">Homodimer.</text>
</comment>
<feature type="binding site" evidence="3">
    <location>
        <position position="11"/>
    </location>
    <ligand>
        <name>substrate</name>
    </ligand>
</feature>
<keyword evidence="3" id="KW-0963">Cytoplasm</keyword>
<dbReference type="NCBIfam" id="TIGR00652">
    <property type="entry name" value="DapF"/>
    <property type="match status" value="1"/>
</dbReference>
<feature type="binding site" evidence="3">
    <location>
        <begin position="213"/>
        <end position="214"/>
    </location>
    <ligand>
        <name>substrate</name>
    </ligand>
</feature>
<feature type="site" description="Could be important to modulate the pK values of the two catalytic cysteine residues" evidence="3">
    <location>
        <position position="164"/>
    </location>
</feature>
<dbReference type="GO" id="GO:0005829">
    <property type="term" value="C:cytosol"/>
    <property type="evidence" value="ECO:0007669"/>
    <property type="project" value="TreeGrafter"/>
</dbReference>
<feature type="binding site" evidence="3">
    <location>
        <position position="195"/>
    </location>
    <ligand>
        <name>substrate</name>
    </ligand>
</feature>
<feature type="binding site" evidence="3">
    <location>
        <position position="162"/>
    </location>
    <ligand>
        <name>substrate</name>
    </ligand>
</feature>
<dbReference type="GO" id="GO:0008837">
    <property type="term" value="F:diaminopimelate epimerase activity"/>
    <property type="evidence" value="ECO:0007669"/>
    <property type="project" value="UniProtKB-UniRule"/>
</dbReference>
<evidence type="ECO:0000256" key="2">
    <source>
        <dbReference type="ARBA" id="ARBA00023235"/>
    </source>
</evidence>
<dbReference type="Pfam" id="PF01678">
    <property type="entry name" value="DAP_epimerase"/>
    <property type="match status" value="2"/>
</dbReference>
<feature type="binding site" evidence="3">
    <location>
        <position position="67"/>
    </location>
    <ligand>
        <name>substrate</name>
    </ligand>
</feature>
<dbReference type="PANTHER" id="PTHR31689:SF0">
    <property type="entry name" value="DIAMINOPIMELATE EPIMERASE"/>
    <property type="match status" value="1"/>
</dbReference>
<reference evidence="5" key="1">
    <citation type="journal article" date="2020" name="mSystems">
        <title>Genome- and Community-Level Interaction Insights into Carbon Utilization and Element Cycling Functions of Hydrothermarchaeota in Hydrothermal Sediment.</title>
        <authorList>
            <person name="Zhou Z."/>
            <person name="Liu Y."/>
            <person name="Xu W."/>
            <person name="Pan J."/>
            <person name="Luo Z.H."/>
            <person name="Li M."/>
        </authorList>
    </citation>
    <scope>NUCLEOTIDE SEQUENCE [LARGE SCALE GENOMIC DNA]</scope>
    <source>
        <strain evidence="5">HyVt-485</strain>
    </source>
</reference>